<dbReference type="InterPro" id="IPR006016">
    <property type="entry name" value="UspA"/>
</dbReference>
<dbReference type="AlphaFoldDB" id="A0A939PLL6"/>
<dbReference type="InterPro" id="IPR014729">
    <property type="entry name" value="Rossmann-like_a/b/a_fold"/>
</dbReference>
<gene>
    <name evidence="3" type="ORF">J4573_49510</name>
</gene>
<dbReference type="InterPro" id="IPR006015">
    <property type="entry name" value="Universal_stress_UspA"/>
</dbReference>
<dbReference type="Proteomes" id="UP000669179">
    <property type="component" value="Unassembled WGS sequence"/>
</dbReference>
<protein>
    <submittedName>
        <fullName evidence="3">Universal stress protein</fullName>
    </submittedName>
</protein>
<dbReference type="RefSeq" id="WP_208263427.1">
    <property type="nucleotide sequence ID" value="NZ_JAGEOJ010000033.1"/>
</dbReference>
<proteinExistence type="inferred from homology"/>
<feature type="domain" description="UspA" evidence="2">
    <location>
        <begin position="3"/>
        <end position="139"/>
    </location>
</feature>
<keyword evidence="4" id="KW-1185">Reference proteome</keyword>
<evidence type="ECO:0000259" key="2">
    <source>
        <dbReference type="Pfam" id="PF00582"/>
    </source>
</evidence>
<comment type="caution">
    <text evidence="3">The sequence shown here is derived from an EMBL/GenBank/DDBJ whole genome shotgun (WGS) entry which is preliminary data.</text>
</comment>
<reference evidence="3" key="1">
    <citation type="submission" date="2021-03" db="EMBL/GenBank/DDBJ databases">
        <authorList>
            <person name="Kanchanasin P."/>
            <person name="Saeng-In P."/>
            <person name="Phongsopitanun W."/>
            <person name="Yuki M."/>
            <person name="Kudo T."/>
            <person name="Ohkuma M."/>
            <person name="Tanasupawat S."/>
        </authorList>
    </citation>
    <scope>NUCLEOTIDE SEQUENCE</scope>
    <source>
        <strain evidence="3">GKU 128</strain>
    </source>
</reference>
<comment type="similarity">
    <text evidence="1">Belongs to the universal stress protein A family.</text>
</comment>
<dbReference type="EMBL" id="JAGEOJ010000033">
    <property type="protein sequence ID" value="MBO2455202.1"/>
    <property type="molecule type" value="Genomic_DNA"/>
</dbReference>
<accession>A0A939PLL6</accession>
<dbReference type="Pfam" id="PF00582">
    <property type="entry name" value="Usp"/>
    <property type="match status" value="2"/>
</dbReference>
<feature type="domain" description="UspA" evidence="2">
    <location>
        <begin position="146"/>
        <end position="285"/>
    </location>
</feature>
<dbReference type="SUPFAM" id="SSF52402">
    <property type="entry name" value="Adenine nucleotide alpha hydrolases-like"/>
    <property type="match status" value="2"/>
</dbReference>
<dbReference type="PANTHER" id="PTHR46268">
    <property type="entry name" value="STRESS RESPONSE PROTEIN NHAX"/>
    <property type="match status" value="1"/>
</dbReference>
<evidence type="ECO:0000256" key="1">
    <source>
        <dbReference type="ARBA" id="ARBA00008791"/>
    </source>
</evidence>
<dbReference type="PANTHER" id="PTHR46268:SF6">
    <property type="entry name" value="UNIVERSAL STRESS PROTEIN UP12"/>
    <property type="match status" value="1"/>
</dbReference>
<dbReference type="Gene3D" id="3.40.50.620">
    <property type="entry name" value="HUPs"/>
    <property type="match status" value="2"/>
</dbReference>
<name>A0A939PLL6_9ACTN</name>
<dbReference type="PRINTS" id="PR01438">
    <property type="entry name" value="UNVRSLSTRESS"/>
</dbReference>
<evidence type="ECO:0000313" key="4">
    <source>
        <dbReference type="Proteomes" id="UP000669179"/>
    </source>
</evidence>
<evidence type="ECO:0000313" key="3">
    <source>
        <dbReference type="EMBL" id="MBO2455202.1"/>
    </source>
</evidence>
<sequence length="292" mass="30859">MTEIVVGTDGSENSLVAIDWAAREAGRRNASLRIVYAIAPWLFDTPVDPGVGAVRDWIRGDGQDVVDRSIARALRAVPDLRVTGAMAEGQPAARLIEEARHAAMVVVGTRGTSGVSGLLLGSVAFQLVSHAPCPAVVVRGEEHPEYGEIVVGIDGSTESSAAAGFAFEEAALRHARLRAVLAWSHPHASRSGDQQPPVYDAQTVTAGEERVLAESLAGWREKYPEVRLVYEVVHARPARALAGESARADLLVLGSRGRGGFTGLMLGSVGQSMLHLAHCPLTVVPSSVGFRP</sequence>
<organism evidence="3 4">
    <name type="scientific">Actinomadura barringtoniae</name>
    <dbReference type="NCBI Taxonomy" id="1427535"/>
    <lineage>
        <taxon>Bacteria</taxon>
        <taxon>Bacillati</taxon>
        <taxon>Actinomycetota</taxon>
        <taxon>Actinomycetes</taxon>
        <taxon>Streptosporangiales</taxon>
        <taxon>Thermomonosporaceae</taxon>
        <taxon>Actinomadura</taxon>
    </lineage>
</organism>